<accession>A0A0A8Y230</accession>
<evidence type="ECO:0000313" key="1">
    <source>
        <dbReference type="EMBL" id="JAD20206.1"/>
    </source>
</evidence>
<sequence>MCKGLHIVKRNIRKLNSMHFSHIGFTLNALESSRINKY</sequence>
<protein>
    <submittedName>
        <fullName evidence="1">Uncharacterized protein</fullName>
    </submittedName>
</protein>
<reference evidence="1" key="1">
    <citation type="submission" date="2014-09" db="EMBL/GenBank/DDBJ databases">
        <authorList>
            <person name="Magalhaes I.L.F."/>
            <person name="Oliveira U."/>
            <person name="Santos F.R."/>
            <person name="Vidigal T.H.D.A."/>
            <person name="Brescovit A.D."/>
            <person name="Santos A.J."/>
        </authorList>
    </citation>
    <scope>NUCLEOTIDE SEQUENCE</scope>
    <source>
        <tissue evidence="1">Shoot tissue taken approximately 20 cm above the soil surface</tissue>
    </source>
</reference>
<proteinExistence type="predicted"/>
<organism evidence="1">
    <name type="scientific">Arundo donax</name>
    <name type="common">Giant reed</name>
    <name type="synonym">Donax arundinaceus</name>
    <dbReference type="NCBI Taxonomy" id="35708"/>
    <lineage>
        <taxon>Eukaryota</taxon>
        <taxon>Viridiplantae</taxon>
        <taxon>Streptophyta</taxon>
        <taxon>Embryophyta</taxon>
        <taxon>Tracheophyta</taxon>
        <taxon>Spermatophyta</taxon>
        <taxon>Magnoliopsida</taxon>
        <taxon>Liliopsida</taxon>
        <taxon>Poales</taxon>
        <taxon>Poaceae</taxon>
        <taxon>PACMAD clade</taxon>
        <taxon>Arundinoideae</taxon>
        <taxon>Arundineae</taxon>
        <taxon>Arundo</taxon>
    </lineage>
</organism>
<name>A0A0A8Y230_ARUDO</name>
<dbReference type="AlphaFoldDB" id="A0A0A8Y230"/>
<reference evidence="1" key="2">
    <citation type="journal article" date="2015" name="Data Brief">
        <title>Shoot transcriptome of the giant reed, Arundo donax.</title>
        <authorList>
            <person name="Barrero R.A."/>
            <person name="Guerrero F.D."/>
            <person name="Moolhuijzen P."/>
            <person name="Goolsby J.A."/>
            <person name="Tidwell J."/>
            <person name="Bellgard S.E."/>
            <person name="Bellgard M.I."/>
        </authorList>
    </citation>
    <scope>NUCLEOTIDE SEQUENCE</scope>
    <source>
        <tissue evidence="1">Shoot tissue taken approximately 20 cm above the soil surface</tissue>
    </source>
</reference>
<dbReference type="EMBL" id="GBRH01277689">
    <property type="protein sequence ID" value="JAD20206.1"/>
    <property type="molecule type" value="Transcribed_RNA"/>
</dbReference>